<feature type="domain" description="Ig-like" evidence="2">
    <location>
        <begin position="940"/>
        <end position="1016"/>
    </location>
</feature>
<evidence type="ECO:0000313" key="3">
    <source>
        <dbReference type="EMBL" id="SKC85496.1"/>
    </source>
</evidence>
<organism evidence="3 4">
    <name type="scientific">Ohtaekwangia koreensis</name>
    <dbReference type="NCBI Taxonomy" id="688867"/>
    <lineage>
        <taxon>Bacteria</taxon>
        <taxon>Pseudomonadati</taxon>
        <taxon>Bacteroidota</taxon>
        <taxon>Cytophagia</taxon>
        <taxon>Cytophagales</taxon>
        <taxon>Fulvivirgaceae</taxon>
        <taxon>Ohtaekwangia</taxon>
    </lineage>
</organism>
<dbReference type="STRING" id="688867.SAMN05660236_4895"/>
<feature type="domain" description="Secretion system C-terminal sorting" evidence="1">
    <location>
        <begin position="1095"/>
        <end position="1165"/>
    </location>
</feature>
<evidence type="ECO:0000259" key="2">
    <source>
        <dbReference type="Pfam" id="PF19081"/>
    </source>
</evidence>
<dbReference type="RefSeq" id="WP_159453803.1">
    <property type="nucleotide sequence ID" value="NZ_FUZU01000004.1"/>
</dbReference>
<name>A0A1T5MB79_9BACT</name>
<dbReference type="InterPro" id="IPR026444">
    <property type="entry name" value="Secre_tail"/>
</dbReference>
<accession>A0A1T5MB79</accession>
<dbReference type="InterPro" id="IPR044023">
    <property type="entry name" value="Ig_7"/>
</dbReference>
<dbReference type="OrthoDB" id="965820at2"/>
<dbReference type="EMBL" id="FUZU01000004">
    <property type="protein sequence ID" value="SKC85496.1"/>
    <property type="molecule type" value="Genomic_DNA"/>
</dbReference>
<dbReference type="AlphaFoldDB" id="A0A1T5MB79"/>
<sequence length="1172" mass="123367">MNAKKIYSITSRTASVVMVLLTMALYEAPAQGRVVLNGAKVTLANGATVVLDNPSSNAITRVSGHIISEGENNILQWNTGTTTGSYTVPWGFGNTDYIPLTFTKASGTGNGRFKFATYHTTWDNSSNLPTGVTNMNGIPGADVSAFAVDRFWQISAEGYTVKPALTNVSFSYLSTEYDAPNNTSLESRLTAQRWNASASSWNDYTSGGIANATANTVTISSLDPANLYSWWALTYPGSNLHWVAPSNSTWNNASNWSTTAGGAGGAGVPTAADAVFFESNRVTNCTVDVNAIVYNMNVLSGYTGTISQGTNTMTINNATTLGGGIFQGGASDITVNGQFTIAGTAFTAPSAALNLKNNFSLTSGSFAHNNGTLRLSGSNGQQTITSSRVNTFNNIVVTNTSATPAASIESSQNLSGVLTLANNVVFDADGSQNSAILTLISTGDNPTKDAAIGVLPSGASVIGNVTVQRFMAIEGPSNGRIYRYVASPLQNATVADVQKEIPVTGAFTGTSKCSGCGTAASMFAYNEKAITDTNKSGTADYDDGYENFPVASNSETLTPGKGYAMFVRGNQITSALWDVRGIINSGNVTPVTLPVYYTSSGKAANDGWNLVGNPYPSTIDWNAAQGWIKTNVDAAIYIRDNASVNTQVAAWNGVVGTNGGSSTIAMGQGFWVKANGNGVPVLQADENVKAAGTQTTFFKKAAPTDLLRITLAKGTTRDETIVHFREDATENYDSHADALKLANATFNLSTLMSGGKELAINSLAPFNCSSTVKLNIQGAAAGSYSLDFSGYESFPKGIEIMLTDNFTNNVIDVRKTTSYSFSVTAQAASTGASRFLVSFSQPTVQDKFSITTQNICSGSDAVVNISNSQTDVAYSAHAKNSSILSSSVLGNGDEIQVRIPAGTLLAGVDTILVTAAGNNCSLPVVKSIALNVEKKAEIVTVENGKQCEQGAVTLQATGAPEKGSYRWYTTEAGTTPIPDQQNSTYTTPSLSASQVYYVSAVNALGCEGSRKPVLAEIVKLSASITERGDSLISNYTTGNQWYLNQTLLSGANTQSIKAEKSGVYQVEVSLQGCTTTATRELTITGTELTTSSIAIYPNPVARELHIEIPASFSNLTTFKILNMVGQPIGTIDLHQDNNMRTGTFDMKNYPSGVYIVQGSNASSVVEFKIVKE</sequence>
<evidence type="ECO:0000313" key="4">
    <source>
        <dbReference type="Proteomes" id="UP000190961"/>
    </source>
</evidence>
<dbReference type="NCBIfam" id="TIGR04183">
    <property type="entry name" value="Por_Secre_tail"/>
    <property type="match status" value="1"/>
</dbReference>
<evidence type="ECO:0000259" key="1">
    <source>
        <dbReference type="Pfam" id="PF18962"/>
    </source>
</evidence>
<proteinExistence type="predicted"/>
<reference evidence="3 4" key="1">
    <citation type="submission" date="2017-02" db="EMBL/GenBank/DDBJ databases">
        <authorList>
            <person name="Peterson S.W."/>
        </authorList>
    </citation>
    <scope>NUCLEOTIDE SEQUENCE [LARGE SCALE GENOMIC DNA]</scope>
    <source>
        <strain evidence="3 4">DSM 25262</strain>
    </source>
</reference>
<gene>
    <name evidence="3" type="ORF">SAMN05660236_4895</name>
</gene>
<protein>
    <submittedName>
        <fullName evidence="3">Por secretion system C-terminal sorting domain-containing protein</fullName>
    </submittedName>
</protein>
<dbReference type="Pfam" id="PF18962">
    <property type="entry name" value="Por_Secre_tail"/>
    <property type="match status" value="1"/>
</dbReference>
<keyword evidence="4" id="KW-1185">Reference proteome</keyword>
<dbReference type="Pfam" id="PF19081">
    <property type="entry name" value="Ig_7"/>
    <property type="match status" value="1"/>
</dbReference>
<dbReference type="Proteomes" id="UP000190961">
    <property type="component" value="Unassembled WGS sequence"/>
</dbReference>